<gene>
    <name evidence="3" type="ORF">ACFQHK_18510</name>
</gene>
<evidence type="ECO:0000313" key="4">
    <source>
        <dbReference type="Proteomes" id="UP001596406"/>
    </source>
</evidence>
<dbReference type="GO" id="GO:0032259">
    <property type="term" value="P:methylation"/>
    <property type="evidence" value="ECO:0007669"/>
    <property type="project" value="UniProtKB-KW"/>
</dbReference>
<feature type="domain" description="Methyltransferase type 11" evidence="2">
    <location>
        <begin position="50"/>
        <end position="134"/>
    </location>
</feature>
<evidence type="ECO:0000313" key="3">
    <source>
        <dbReference type="EMBL" id="MFC6838476.1"/>
    </source>
</evidence>
<dbReference type="CDD" id="cd02440">
    <property type="entry name" value="AdoMet_MTases"/>
    <property type="match status" value="1"/>
</dbReference>
<dbReference type="RefSeq" id="WP_304450165.1">
    <property type="nucleotide sequence ID" value="NZ_JARRAH010000006.1"/>
</dbReference>
<feature type="region of interest" description="Disordered" evidence="1">
    <location>
        <begin position="594"/>
        <end position="615"/>
    </location>
</feature>
<dbReference type="InterPro" id="IPR013216">
    <property type="entry name" value="Methyltransf_11"/>
</dbReference>
<dbReference type="SUPFAM" id="SSF48208">
    <property type="entry name" value="Six-hairpin glycosidases"/>
    <property type="match status" value="1"/>
</dbReference>
<accession>A0ABD5UDL8</accession>
<organism evidence="3 4">
    <name type="scientific">Halomarina ordinaria</name>
    <dbReference type="NCBI Taxonomy" id="3033939"/>
    <lineage>
        <taxon>Archaea</taxon>
        <taxon>Methanobacteriati</taxon>
        <taxon>Methanobacteriota</taxon>
        <taxon>Stenosarchaea group</taxon>
        <taxon>Halobacteria</taxon>
        <taxon>Halobacteriales</taxon>
        <taxon>Natronomonadaceae</taxon>
        <taxon>Halomarina</taxon>
    </lineage>
</organism>
<dbReference type="EC" id="2.1.1.-" evidence="3"/>
<dbReference type="Proteomes" id="UP001596406">
    <property type="component" value="Unassembled WGS sequence"/>
</dbReference>
<proteinExistence type="predicted"/>
<reference evidence="3 4" key="1">
    <citation type="journal article" date="2019" name="Int. J. Syst. Evol. Microbiol.">
        <title>The Global Catalogue of Microorganisms (GCM) 10K type strain sequencing project: providing services to taxonomists for standard genome sequencing and annotation.</title>
        <authorList>
            <consortium name="The Broad Institute Genomics Platform"/>
            <consortium name="The Broad Institute Genome Sequencing Center for Infectious Disease"/>
            <person name="Wu L."/>
            <person name="Ma J."/>
        </authorList>
    </citation>
    <scope>NUCLEOTIDE SEQUENCE [LARGE SCALE GENOMIC DNA]</scope>
    <source>
        <strain evidence="3 4">PSRA2</strain>
    </source>
</reference>
<dbReference type="EMBL" id="JBHSXM010000006">
    <property type="protein sequence ID" value="MFC6838476.1"/>
    <property type="molecule type" value="Genomic_DNA"/>
</dbReference>
<keyword evidence="4" id="KW-1185">Reference proteome</keyword>
<dbReference type="AlphaFoldDB" id="A0ABD5UDL8"/>
<evidence type="ECO:0000256" key="1">
    <source>
        <dbReference type="SAM" id="MobiDB-lite"/>
    </source>
</evidence>
<name>A0ABD5UDL8_9EURY</name>
<dbReference type="InterPro" id="IPR008928">
    <property type="entry name" value="6-hairpin_glycosidase_sf"/>
</dbReference>
<feature type="compositionally biased region" description="Basic and acidic residues" evidence="1">
    <location>
        <begin position="606"/>
        <end position="615"/>
    </location>
</feature>
<dbReference type="InterPro" id="IPR029063">
    <property type="entry name" value="SAM-dependent_MTases_sf"/>
</dbReference>
<dbReference type="Pfam" id="PF08241">
    <property type="entry name" value="Methyltransf_11"/>
    <property type="match status" value="1"/>
</dbReference>
<comment type="caution">
    <text evidence="3">The sequence shown here is derived from an EMBL/GenBank/DDBJ whole genome shotgun (WGS) entry which is preliminary data.</text>
</comment>
<keyword evidence="3" id="KW-0808">Transferase</keyword>
<sequence>MRDEVLTRWVNQPPADPVYQYLRDAEKESAWEVLGARERVLDIASEANVTRGLDAAYVARVDFSSTAIDYAREVLGDEVDRYEWVDPETPRLPFPDDHFDGGVSIGPYDWKFLDVTALTAEVRRVTRGDGLFVFSVPTPRSPYHTGGRFSLRYYTPGAARSLLAPGWELADYDLVYQHPYWLHSKLAMAPPALQRPFVTAAKRLDDRLDARDDWDDASYLVLGARPLDYERHVERALDCLYRPTDENGFWDAEGGHIVRALEYDVADGTIAGWTPTDDVVWRYAPFALMGSLRWRCSSLGDGSRDAKIERELAYFRERVADPDTLREMPSYGIGALTYAFARAATVYGTEYATVARDLYEHADERFDFDDSEDSLLLYGWTYLYEVDPGADLRRSIDGALYELVERQNAWKTLFYFDNPTTRRHQNQMYTLWALSRAVEVTGCTGYLENVEAVLDYTIEERMRDDGAFIWEDPSRRTYAGAELRRRLGTGFSRPPHWEFLYPCHQTFFVVAVAHYYAAGGERDYDDALGEAMRWIYGRNDLGADLTEVSGLGVPVRFLTTDGRLDVADQQFKGAYEVGAYVMALTDLVEHERARARGGTPRVGRRRAPDATDRSP</sequence>
<dbReference type="Gene3D" id="3.40.50.150">
    <property type="entry name" value="Vaccinia Virus protein VP39"/>
    <property type="match status" value="1"/>
</dbReference>
<dbReference type="GO" id="GO:0008168">
    <property type="term" value="F:methyltransferase activity"/>
    <property type="evidence" value="ECO:0007669"/>
    <property type="project" value="UniProtKB-KW"/>
</dbReference>
<dbReference type="SUPFAM" id="SSF53335">
    <property type="entry name" value="S-adenosyl-L-methionine-dependent methyltransferases"/>
    <property type="match status" value="1"/>
</dbReference>
<keyword evidence="3" id="KW-0489">Methyltransferase</keyword>
<evidence type="ECO:0000259" key="2">
    <source>
        <dbReference type="Pfam" id="PF08241"/>
    </source>
</evidence>
<protein>
    <submittedName>
        <fullName evidence="3">Class I SAM-dependent methyltransferase</fullName>
        <ecNumber evidence="3">2.1.1.-</ecNumber>
    </submittedName>
</protein>